<evidence type="ECO:0000313" key="4">
    <source>
        <dbReference type="EMBL" id="EAK4359135.1"/>
    </source>
</evidence>
<evidence type="ECO:0000313" key="3">
    <source>
        <dbReference type="EMBL" id="EAK1510561.1"/>
    </source>
</evidence>
<evidence type="ECO:0000313" key="5">
    <source>
        <dbReference type="Proteomes" id="UP000361993"/>
    </source>
</evidence>
<reference evidence="4 6" key="2">
    <citation type="submission" date="2018-06" db="EMBL/GenBank/DDBJ databases">
        <authorList>
            <consortium name="NARMS: The National Antimicrobial Resistance Monitoring System"/>
        </authorList>
    </citation>
    <scope>NUCLEOTIDE SEQUENCE [LARGE SCALE GENOMIC DNA]</scope>
    <source>
        <strain evidence="4 6">FSIS11807978</strain>
    </source>
</reference>
<dbReference type="SUPFAM" id="SSF46785">
    <property type="entry name" value="Winged helix' DNA-binding domain"/>
    <property type="match status" value="1"/>
</dbReference>
<protein>
    <submittedName>
        <fullName evidence="3">Replication initiation protein</fullName>
    </submittedName>
</protein>
<name>A0A3Z8LCJ6_CAMCO</name>
<evidence type="ECO:0000259" key="2">
    <source>
        <dbReference type="Pfam" id="PF01051"/>
    </source>
</evidence>
<comment type="similarity">
    <text evidence="1">Belongs to the initiator RepB protein family.</text>
</comment>
<organism evidence="3 5">
    <name type="scientific">Campylobacter coli</name>
    <dbReference type="NCBI Taxonomy" id="195"/>
    <lineage>
        <taxon>Bacteria</taxon>
        <taxon>Pseudomonadati</taxon>
        <taxon>Campylobacterota</taxon>
        <taxon>Epsilonproteobacteria</taxon>
        <taxon>Campylobacterales</taxon>
        <taxon>Campylobacteraceae</taxon>
        <taxon>Campylobacter</taxon>
    </lineage>
</organism>
<dbReference type="AlphaFoldDB" id="A0A3Z8LCJ6"/>
<dbReference type="RefSeq" id="WP_002806451.1">
    <property type="nucleotide sequence ID" value="NZ_AANHVQ020000016.1"/>
</dbReference>
<dbReference type="GO" id="GO:0006270">
    <property type="term" value="P:DNA replication initiation"/>
    <property type="evidence" value="ECO:0007669"/>
    <property type="project" value="InterPro"/>
</dbReference>
<dbReference type="EMBL" id="AACGFG010000035">
    <property type="protein sequence ID" value="EAK4359135.1"/>
    <property type="molecule type" value="Genomic_DNA"/>
</dbReference>
<dbReference type="Proteomes" id="UP000365807">
    <property type="component" value="Unassembled WGS sequence"/>
</dbReference>
<dbReference type="InterPro" id="IPR036390">
    <property type="entry name" value="WH_DNA-bd_sf"/>
</dbReference>
<gene>
    <name evidence="4" type="ORF">C6T04_09560</name>
    <name evidence="3" type="ORF">CJD00_09985</name>
</gene>
<dbReference type="Pfam" id="PF01051">
    <property type="entry name" value="Rep3_N"/>
    <property type="match status" value="1"/>
</dbReference>
<evidence type="ECO:0000313" key="6">
    <source>
        <dbReference type="Proteomes" id="UP000365807"/>
    </source>
</evidence>
<dbReference type="EMBL" id="AACDUL010000048">
    <property type="protein sequence ID" value="EAK1510561.1"/>
    <property type="molecule type" value="Genomic_DNA"/>
</dbReference>
<dbReference type="InterPro" id="IPR000525">
    <property type="entry name" value="Initiator_Rep_WH1"/>
</dbReference>
<sequence length="257" mass="30119">MTPREFRKRQLEKLEQRKIQTHQKISNDFIDNTISKNNLVCLKVMFYLSTVLEKEDLSTFDDENIICVFVDTKQMLEYIGSNVKDIRNNLKQMQETSISFVDEKENIVEGMNLLPLFKIEYGKNRTEIHLFKRIANMIVGVSKNYTFLNTKLLMDIKNKNTLRMAPLLYEINGYDKHTGKRKRMDLDALNDFFGTTYKRIIDIEKNILQPVKKELDLVSKLSFTYQVNFDTLNKVGRPRALAVTIDLKDNQGNLFAN</sequence>
<dbReference type="Pfam" id="PF21205">
    <property type="entry name" value="Rep3_C"/>
    <property type="match status" value="1"/>
</dbReference>
<dbReference type="Proteomes" id="UP000361993">
    <property type="component" value="Unassembled WGS sequence"/>
</dbReference>
<accession>A0A3Z8LCJ6</accession>
<comment type="caution">
    <text evidence="3">The sequence shown here is derived from an EMBL/GenBank/DDBJ whole genome shotgun (WGS) entry which is preliminary data.</text>
</comment>
<evidence type="ECO:0000256" key="1">
    <source>
        <dbReference type="ARBA" id="ARBA00038283"/>
    </source>
</evidence>
<proteinExistence type="inferred from homology"/>
<feature type="domain" description="Initiator Rep protein WH1" evidence="2">
    <location>
        <begin position="26"/>
        <end position="164"/>
    </location>
</feature>
<dbReference type="GO" id="GO:0003887">
    <property type="term" value="F:DNA-directed DNA polymerase activity"/>
    <property type="evidence" value="ECO:0007669"/>
    <property type="project" value="InterPro"/>
</dbReference>
<reference evidence="3 5" key="1">
    <citation type="submission" date="2018-05" db="EMBL/GenBank/DDBJ databases">
        <authorList>
            <consortium name="GenomeTrakr network: Whole genome sequencing for foodborne pathogen traceback"/>
        </authorList>
    </citation>
    <scope>NUCLEOTIDE SEQUENCE [LARGE SCALE GENOMIC DNA]</scope>
    <source>
        <strain evidence="3 5">NC_C6016</strain>
    </source>
</reference>